<organism evidence="1 2">
    <name type="scientific">Paenibacillus albus</name>
    <dbReference type="NCBI Taxonomy" id="2495582"/>
    <lineage>
        <taxon>Bacteria</taxon>
        <taxon>Bacillati</taxon>
        <taxon>Bacillota</taxon>
        <taxon>Bacilli</taxon>
        <taxon>Bacillales</taxon>
        <taxon>Paenibacillaceae</taxon>
        <taxon>Paenibacillus</taxon>
    </lineage>
</organism>
<gene>
    <name evidence="1" type="ORF">EJC50_15860</name>
</gene>
<dbReference type="OrthoDB" id="9789360at2"/>
<keyword evidence="2" id="KW-1185">Reference proteome</keyword>
<dbReference type="Proteomes" id="UP000272528">
    <property type="component" value="Chromosome"/>
</dbReference>
<dbReference type="AlphaFoldDB" id="A0A3S9A5H4"/>
<protein>
    <submittedName>
        <fullName evidence="1">DUF2332 domain-containing protein</fullName>
    </submittedName>
</protein>
<dbReference type="RefSeq" id="WP_126016571.1">
    <property type="nucleotide sequence ID" value="NZ_CP034437.1"/>
</dbReference>
<dbReference type="Pfam" id="PF10094">
    <property type="entry name" value="DUF2332"/>
    <property type="match status" value="1"/>
</dbReference>
<evidence type="ECO:0000313" key="1">
    <source>
        <dbReference type="EMBL" id="AZN40973.1"/>
    </source>
</evidence>
<dbReference type="PIRSF" id="PIRSF012608">
    <property type="entry name" value="UCP012608"/>
    <property type="match status" value="1"/>
</dbReference>
<name>A0A3S9A5H4_9BACL</name>
<evidence type="ECO:0000313" key="2">
    <source>
        <dbReference type="Proteomes" id="UP000272528"/>
    </source>
</evidence>
<dbReference type="EMBL" id="CP034437">
    <property type="protein sequence ID" value="AZN40973.1"/>
    <property type="molecule type" value="Genomic_DNA"/>
</dbReference>
<proteinExistence type="predicted"/>
<accession>A0A3S9A5H4</accession>
<dbReference type="KEGG" id="palb:EJC50_15860"/>
<sequence>MDFSRLSERFKAFAERECKGSSPLYEHLARSIAEDEKLLELAARSTPGQPVPNLFLGAVHYLLLSGKEHDLAHYYASIVKEPGEPGEAIQHFNDFCREFEYEIIQLLENKLVQTNEVRRCGYLYPSFCRIYQITQKPLALIELGTSAGLQLMWDQYCYAYTPNEKYGAIHSTLEISAEIKGDKTPFLLKYSPPVSRRIGLDLNVIDLNDPEDSLWLKALIWPEHHERSSYFEKAADCLKNHPLELVEGDGVSLLPEIVSTISEDSTICIFHTHVANQIPTDAKIILKEYIKSLGERRDVFHLYNNMWDLDLHLDYYLNGNEHCETLAETDGHGRWFNWKL</sequence>
<reference evidence="2" key="1">
    <citation type="submission" date="2018-12" db="EMBL/GenBank/DDBJ databases">
        <title>Genome sequence of Peanibacillus sp.</title>
        <authorList>
            <person name="Subramani G."/>
            <person name="Srinivasan S."/>
            <person name="Kim M.K."/>
        </authorList>
    </citation>
    <scope>NUCLEOTIDE SEQUENCE [LARGE SCALE GENOMIC DNA]</scope>
    <source>
        <strain evidence="2">18JY67-1</strain>
    </source>
</reference>
<dbReference type="InterPro" id="IPR011200">
    <property type="entry name" value="UCP012608"/>
</dbReference>